<dbReference type="EMBL" id="AP027151">
    <property type="protein sequence ID" value="BDV43454.1"/>
    <property type="molecule type" value="Genomic_DNA"/>
</dbReference>
<proteinExistence type="predicted"/>
<accession>A0ABN6VTN9</accession>
<sequence length="337" mass="34621">MKTRMLFRYCREIVCAALLMMDSVVFCSGVKAAVDPLVSATVDVVLTPPITGLAAMNFSLVTSTAGTTFQSATALNEAAAPGYFDAFNPGADPAGYAWINNNGITTSGNPVVRFSYTIDSSLTNGQYPRFSVLDSGLDFIDVNTNTLSITPANFILLPTYKTASGVTQYMLDVKFPGAGGGTVAIPAASLTCTSDCYTPFNAGTSVTLSAVPDAYSVFSGWSGGGCSGTGDCVVPMNISTTVSASFITMPPLRIAGTTPVYYDTIQAAYDNAPAGSSTIEAKAMVLPAGGLTMNGNKTITLKGGFDASYSAITGLTTVTGGVTIATGTLIPDNVVIN</sequence>
<keyword evidence="1" id="KW-0732">Signal</keyword>
<name>A0ABN6VTN9_9BACT</name>
<keyword evidence="4" id="KW-1185">Reference proteome</keyword>
<feature type="domain" description="Bacterial repeat" evidence="2">
    <location>
        <begin position="196"/>
        <end position="246"/>
    </location>
</feature>
<evidence type="ECO:0000256" key="1">
    <source>
        <dbReference type="SAM" id="SignalP"/>
    </source>
</evidence>
<protein>
    <recommendedName>
        <fullName evidence="2">Bacterial repeat domain-containing protein</fullName>
    </recommendedName>
</protein>
<dbReference type="Proteomes" id="UP001317705">
    <property type="component" value="Chromosome"/>
</dbReference>
<evidence type="ECO:0000259" key="2">
    <source>
        <dbReference type="Pfam" id="PF18998"/>
    </source>
</evidence>
<gene>
    <name evidence="3" type="ORF">GURASL_23770</name>
</gene>
<organism evidence="3 4">
    <name type="scientific">Geotalea uraniireducens</name>
    <dbReference type="NCBI Taxonomy" id="351604"/>
    <lineage>
        <taxon>Bacteria</taxon>
        <taxon>Pseudomonadati</taxon>
        <taxon>Thermodesulfobacteriota</taxon>
        <taxon>Desulfuromonadia</taxon>
        <taxon>Geobacterales</taxon>
        <taxon>Geobacteraceae</taxon>
        <taxon>Geotalea</taxon>
    </lineage>
</organism>
<dbReference type="Pfam" id="PF18998">
    <property type="entry name" value="Flg_new_2"/>
    <property type="match status" value="1"/>
</dbReference>
<feature type="signal peptide" evidence="1">
    <location>
        <begin position="1"/>
        <end position="32"/>
    </location>
</feature>
<evidence type="ECO:0000313" key="3">
    <source>
        <dbReference type="EMBL" id="BDV43454.1"/>
    </source>
</evidence>
<dbReference type="RefSeq" id="WP_281999572.1">
    <property type="nucleotide sequence ID" value="NZ_AP027151.1"/>
</dbReference>
<feature type="chain" id="PRO_5045744463" description="Bacterial repeat domain-containing protein" evidence="1">
    <location>
        <begin position="33"/>
        <end position="337"/>
    </location>
</feature>
<dbReference type="InterPro" id="IPR044060">
    <property type="entry name" value="Bacterial_rp_domain"/>
</dbReference>
<evidence type="ECO:0000313" key="4">
    <source>
        <dbReference type="Proteomes" id="UP001317705"/>
    </source>
</evidence>
<reference evidence="3 4" key="1">
    <citation type="submission" date="2022-12" db="EMBL/GenBank/DDBJ databases">
        <title>Polyphasic characterization of Geotalea uranireducens NIT-SL11 newly isolated from a complex of sewage sludge and microbially reduced graphene oxide.</title>
        <authorList>
            <person name="Xie L."/>
            <person name="Yoshida N."/>
            <person name="Meng L."/>
        </authorList>
    </citation>
    <scope>NUCLEOTIDE SEQUENCE [LARGE SCALE GENOMIC DNA]</scope>
    <source>
        <strain evidence="3 4">NIT-SL11</strain>
    </source>
</reference>